<proteinExistence type="predicted"/>
<keyword evidence="2" id="KW-1185">Reference proteome</keyword>
<gene>
    <name evidence="1" type="ORF">FIBRA_00783</name>
</gene>
<dbReference type="Proteomes" id="UP000006352">
    <property type="component" value="Unassembled WGS sequence"/>
</dbReference>
<sequence>MARTTRSTVGPSCSPSAERLLGLSLSLGHYNLTLHRTQARPSKSPTHGLARAAVALSPPNHQHDLEQRSLARAPPSFAQRLLERGPPAEPVAVLAQNGVRREAQQRLAHASTGPPVVPDGILPQQVFDVLALLALHRLASAARALPHCRALGGTWGSDEGPAARLRRPLPAQALPRPESESCTQLQRLARIPQASQTRQSKVLASRAFIGLVRAIANIQPRYPSAVCSPDLAHWQW</sequence>
<dbReference type="GeneID" id="24093689"/>
<evidence type="ECO:0000313" key="2">
    <source>
        <dbReference type="Proteomes" id="UP000006352"/>
    </source>
</evidence>
<reference evidence="1 2" key="1">
    <citation type="journal article" date="2012" name="Appl. Environ. Microbiol.">
        <title>Short-read sequencing for genomic analysis of the brown rot fungus Fibroporia radiculosa.</title>
        <authorList>
            <person name="Tang J.D."/>
            <person name="Perkins A.D."/>
            <person name="Sonstegard T.S."/>
            <person name="Schroeder S.G."/>
            <person name="Burgess S.C."/>
            <person name="Diehl S.V."/>
        </authorList>
    </citation>
    <scope>NUCLEOTIDE SEQUENCE [LARGE SCALE GENOMIC DNA]</scope>
    <source>
        <strain evidence="1 2">TFFH 294</strain>
    </source>
</reference>
<accession>J4G0L6</accession>
<dbReference type="AlphaFoldDB" id="J4G0L6"/>
<dbReference type="RefSeq" id="XP_012178061.1">
    <property type="nucleotide sequence ID" value="XM_012322671.1"/>
</dbReference>
<dbReference type="EMBL" id="HE796900">
    <property type="protein sequence ID" value="CCL98778.1"/>
    <property type="molecule type" value="Genomic_DNA"/>
</dbReference>
<protein>
    <submittedName>
        <fullName evidence="1">Uncharacterized protein</fullName>
    </submittedName>
</protein>
<organism evidence="1 2">
    <name type="scientific">Fibroporia radiculosa</name>
    <dbReference type="NCBI Taxonomy" id="599839"/>
    <lineage>
        <taxon>Eukaryota</taxon>
        <taxon>Fungi</taxon>
        <taxon>Dikarya</taxon>
        <taxon>Basidiomycota</taxon>
        <taxon>Agaricomycotina</taxon>
        <taxon>Agaricomycetes</taxon>
        <taxon>Polyporales</taxon>
        <taxon>Fibroporiaceae</taxon>
        <taxon>Fibroporia</taxon>
    </lineage>
</organism>
<dbReference type="InParanoid" id="J4G0L6"/>
<name>J4G0L6_9APHY</name>
<dbReference type="HOGENOM" id="CLU_1175447_0_0_1"/>
<evidence type="ECO:0000313" key="1">
    <source>
        <dbReference type="EMBL" id="CCL98778.1"/>
    </source>
</evidence>